<dbReference type="Proteomes" id="UP001234989">
    <property type="component" value="Chromosome 5"/>
</dbReference>
<evidence type="ECO:0000313" key="2">
    <source>
        <dbReference type="Proteomes" id="UP001234989"/>
    </source>
</evidence>
<dbReference type="EMBL" id="CP133616">
    <property type="protein sequence ID" value="WMV29268.1"/>
    <property type="molecule type" value="Genomic_DNA"/>
</dbReference>
<reference evidence="1" key="1">
    <citation type="submission" date="2023-08" db="EMBL/GenBank/DDBJ databases">
        <title>A de novo genome assembly of Solanum verrucosum Schlechtendal, a Mexican diploid species geographically isolated from the other diploid A-genome species in potato relatives.</title>
        <authorList>
            <person name="Hosaka K."/>
        </authorList>
    </citation>
    <scope>NUCLEOTIDE SEQUENCE</scope>
    <source>
        <tissue evidence="1">Young leaves</tissue>
    </source>
</reference>
<keyword evidence="2" id="KW-1185">Reference proteome</keyword>
<accession>A0AAF0QVQ5</accession>
<organism evidence="1 2">
    <name type="scientific">Solanum verrucosum</name>
    <dbReference type="NCBI Taxonomy" id="315347"/>
    <lineage>
        <taxon>Eukaryota</taxon>
        <taxon>Viridiplantae</taxon>
        <taxon>Streptophyta</taxon>
        <taxon>Embryophyta</taxon>
        <taxon>Tracheophyta</taxon>
        <taxon>Spermatophyta</taxon>
        <taxon>Magnoliopsida</taxon>
        <taxon>eudicotyledons</taxon>
        <taxon>Gunneridae</taxon>
        <taxon>Pentapetalae</taxon>
        <taxon>asterids</taxon>
        <taxon>lamiids</taxon>
        <taxon>Solanales</taxon>
        <taxon>Solanaceae</taxon>
        <taxon>Solanoideae</taxon>
        <taxon>Solaneae</taxon>
        <taxon>Solanum</taxon>
    </lineage>
</organism>
<proteinExistence type="predicted"/>
<evidence type="ECO:0000313" key="1">
    <source>
        <dbReference type="EMBL" id="WMV29268.1"/>
    </source>
</evidence>
<sequence>MVFECQPLPGCGLGA</sequence>
<protein>
    <submittedName>
        <fullName evidence="1">Uncharacterized protein</fullName>
    </submittedName>
</protein>
<name>A0AAF0QVQ5_SOLVR</name>
<gene>
    <name evidence="1" type="ORF">MTR67_022653</name>
</gene>